<reference evidence="2" key="1">
    <citation type="journal article" date="2020" name="New Phytol.">
        <title>Comparative genomics reveals dynamic genome evolution in host specialist ectomycorrhizal fungi.</title>
        <authorList>
            <person name="Lofgren L.A."/>
            <person name="Nguyen N.H."/>
            <person name="Vilgalys R."/>
            <person name="Ruytinx J."/>
            <person name="Liao H.L."/>
            <person name="Branco S."/>
            <person name="Kuo A."/>
            <person name="LaButti K."/>
            <person name="Lipzen A."/>
            <person name="Andreopoulos W."/>
            <person name="Pangilinan J."/>
            <person name="Riley R."/>
            <person name="Hundley H."/>
            <person name="Na H."/>
            <person name="Barry K."/>
            <person name="Grigoriev I.V."/>
            <person name="Stajich J.E."/>
            <person name="Kennedy P.G."/>
        </authorList>
    </citation>
    <scope>NUCLEOTIDE SEQUENCE</scope>
    <source>
        <strain evidence="2">MN1</strain>
    </source>
</reference>
<evidence type="ECO:0000313" key="2">
    <source>
        <dbReference type="EMBL" id="KAG1811807.1"/>
    </source>
</evidence>
<keyword evidence="3" id="KW-1185">Reference proteome</keyword>
<dbReference type="RefSeq" id="XP_041190228.1">
    <property type="nucleotide sequence ID" value="XM_041343330.1"/>
</dbReference>
<dbReference type="EMBL" id="JABBWG010000028">
    <property type="protein sequence ID" value="KAG1811807.1"/>
    <property type="molecule type" value="Genomic_DNA"/>
</dbReference>
<dbReference type="AlphaFoldDB" id="A0A9P7E5Z9"/>
<name>A0A9P7E5Z9_9AGAM</name>
<feature type="region of interest" description="Disordered" evidence="1">
    <location>
        <begin position="99"/>
        <end position="137"/>
    </location>
</feature>
<evidence type="ECO:0000313" key="3">
    <source>
        <dbReference type="Proteomes" id="UP000807769"/>
    </source>
</evidence>
<protein>
    <submittedName>
        <fullName evidence="2">Uncharacterized protein</fullName>
    </submittedName>
</protein>
<proteinExistence type="predicted"/>
<accession>A0A9P7E5Z9</accession>
<organism evidence="2 3">
    <name type="scientific">Suillus subaureus</name>
    <dbReference type="NCBI Taxonomy" id="48587"/>
    <lineage>
        <taxon>Eukaryota</taxon>
        <taxon>Fungi</taxon>
        <taxon>Dikarya</taxon>
        <taxon>Basidiomycota</taxon>
        <taxon>Agaricomycotina</taxon>
        <taxon>Agaricomycetes</taxon>
        <taxon>Agaricomycetidae</taxon>
        <taxon>Boletales</taxon>
        <taxon>Suillineae</taxon>
        <taxon>Suillaceae</taxon>
        <taxon>Suillus</taxon>
    </lineage>
</organism>
<sequence>MTHLTSEGVARMIFAIAEKCSQKELKMLTTLFFFRLLPFCPLHYSTGRLDSKYFGCQMLARAINVCHVCALPQRSRPPAPAPLVSLRLPHLTSNPHPPVFPGPRHVPGLTNRAKPGAASHLETSPAPPCQSVTSGGPPTTSCFRPVTRKMSEYLALFYLINHIRRKVI</sequence>
<comment type="caution">
    <text evidence="2">The sequence shown here is derived from an EMBL/GenBank/DDBJ whole genome shotgun (WGS) entry which is preliminary data.</text>
</comment>
<dbReference type="Proteomes" id="UP000807769">
    <property type="component" value="Unassembled WGS sequence"/>
</dbReference>
<dbReference type="GeneID" id="64637346"/>
<gene>
    <name evidence="2" type="ORF">BJ212DRAFT_491157</name>
</gene>
<evidence type="ECO:0000256" key="1">
    <source>
        <dbReference type="SAM" id="MobiDB-lite"/>
    </source>
</evidence>